<dbReference type="EMBL" id="JBHZOL010000055">
    <property type="protein sequence ID" value="MFE4106211.1"/>
    <property type="molecule type" value="Genomic_DNA"/>
</dbReference>
<dbReference type="GO" id="GO:0016787">
    <property type="term" value="F:hydrolase activity"/>
    <property type="evidence" value="ECO:0007669"/>
    <property type="project" value="UniProtKB-KW"/>
</dbReference>
<dbReference type="InterPro" id="IPR029058">
    <property type="entry name" value="AB_hydrolase_fold"/>
</dbReference>
<keyword evidence="2" id="KW-0378">Hydrolase</keyword>
<proteinExistence type="predicted"/>
<dbReference type="PRINTS" id="PR00412">
    <property type="entry name" value="EPOXHYDRLASE"/>
</dbReference>
<dbReference type="SUPFAM" id="SSF53474">
    <property type="entry name" value="alpha/beta-Hydrolases"/>
    <property type="match status" value="1"/>
</dbReference>
<dbReference type="Pfam" id="PF12697">
    <property type="entry name" value="Abhydrolase_6"/>
    <property type="match status" value="1"/>
</dbReference>
<accession>A0ABW6IDG7</accession>
<feature type="domain" description="AB hydrolase-1" evidence="1">
    <location>
        <begin position="38"/>
        <end position="287"/>
    </location>
</feature>
<dbReference type="PRINTS" id="PR00111">
    <property type="entry name" value="ABHYDROLASE"/>
</dbReference>
<organism evidence="2 3">
    <name type="scientific">Almyronema epifaneia S1</name>
    <dbReference type="NCBI Taxonomy" id="2991925"/>
    <lineage>
        <taxon>Bacteria</taxon>
        <taxon>Bacillati</taxon>
        <taxon>Cyanobacteriota</taxon>
        <taxon>Cyanophyceae</taxon>
        <taxon>Nodosilineales</taxon>
        <taxon>Nodosilineaceae</taxon>
        <taxon>Almyronema</taxon>
        <taxon>Almyronema epifaneia</taxon>
    </lineage>
</organism>
<comment type="caution">
    <text evidence="2">The sequence shown here is derived from an EMBL/GenBank/DDBJ whole genome shotgun (WGS) entry which is preliminary data.</text>
</comment>
<dbReference type="InterPro" id="IPR000073">
    <property type="entry name" value="AB_hydrolase_1"/>
</dbReference>
<evidence type="ECO:0000313" key="2">
    <source>
        <dbReference type="EMBL" id="MFE4106211.1"/>
    </source>
</evidence>
<protein>
    <submittedName>
        <fullName evidence="2">Alpha/beta fold hydrolase</fullName>
    </submittedName>
</protein>
<dbReference type="PANTHER" id="PTHR46438">
    <property type="entry name" value="ALPHA/BETA-HYDROLASES SUPERFAMILY PROTEIN"/>
    <property type="match status" value="1"/>
</dbReference>
<sequence>MALTSVLGKQRVWFWRGWRIRYTYLRPANSNAAAATPILLLHGFGASLQQWRDNLLPLSQHHPVYALDLLGFGASEKAATRFGTDIWVEQVIDFWQTWLGRPIILLGHSLGALVALAATTTHPEMVDRLIMLTLPAARQELLTGWSGQLAHKVEAWFSTPILIRLLFRVARRNWFIQAALRSIYTKPERVDADLVASFRQPTAERGAARTLMYLVKSRTDQRFSPATQTLLPQVEVPTLLLWGQADRVIPISWGRQVAELNTRVQLQELPQLGHCLYDECPEQVNQAICRWLAAKAA</sequence>
<dbReference type="Gene3D" id="3.40.50.1820">
    <property type="entry name" value="alpha/beta hydrolase"/>
    <property type="match status" value="1"/>
</dbReference>
<dbReference type="Proteomes" id="UP001600165">
    <property type="component" value="Unassembled WGS sequence"/>
</dbReference>
<dbReference type="PANTHER" id="PTHR46438:SF2">
    <property type="entry name" value="ALPHA_BETA-HYDROLASES SUPERFAMILY PROTEIN"/>
    <property type="match status" value="1"/>
</dbReference>
<keyword evidence="3" id="KW-1185">Reference proteome</keyword>
<dbReference type="InterPro" id="IPR000639">
    <property type="entry name" value="Epox_hydrolase-like"/>
</dbReference>
<evidence type="ECO:0000259" key="1">
    <source>
        <dbReference type="Pfam" id="PF12697"/>
    </source>
</evidence>
<reference evidence="2 3" key="1">
    <citation type="submission" date="2024-10" db="EMBL/GenBank/DDBJ databases">
        <authorList>
            <person name="Ratan Roy A."/>
            <person name="Morales Sandoval P.H."/>
            <person name="De Los Santos Villalobos S."/>
            <person name="Chakraborty S."/>
            <person name="Mukherjee J."/>
        </authorList>
    </citation>
    <scope>NUCLEOTIDE SEQUENCE [LARGE SCALE GENOMIC DNA]</scope>
    <source>
        <strain evidence="2 3">S1</strain>
    </source>
</reference>
<dbReference type="RefSeq" id="WP_377963744.1">
    <property type="nucleotide sequence ID" value="NZ_JBHZOL010000055.1"/>
</dbReference>
<gene>
    <name evidence="2" type="ORF">ACFVKH_07985</name>
</gene>
<name>A0ABW6IDG7_9CYAN</name>
<evidence type="ECO:0000313" key="3">
    <source>
        <dbReference type="Proteomes" id="UP001600165"/>
    </source>
</evidence>